<dbReference type="AlphaFoldDB" id="A0AAW2ZLX1"/>
<evidence type="ECO:0000313" key="1">
    <source>
        <dbReference type="EMBL" id="KAL0489667.1"/>
    </source>
</evidence>
<organism evidence="1 2">
    <name type="scientific">Acrasis kona</name>
    <dbReference type="NCBI Taxonomy" id="1008807"/>
    <lineage>
        <taxon>Eukaryota</taxon>
        <taxon>Discoba</taxon>
        <taxon>Heterolobosea</taxon>
        <taxon>Tetramitia</taxon>
        <taxon>Eutetramitia</taxon>
        <taxon>Acrasidae</taxon>
        <taxon>Acrasis</taxon>
    </lineage>
</organism>
<sequence length="99" mass="11522">MTKHNKGTIELECIRMNRKIISIISKQHRQPHKTTFSFVLSSFTMLQQAIEFQKNVDIIKDRQLGRNETNIEKHLNGNLITPIPIRPNAETAEEQINIE</sequence>
<protein>
    <submittedName>
        <fullName evidence="1">Dicer-like protein</fullName>
    </submittedName>
</protein>
<comment type="caution">
    <text evidence="1">The sequence shown here is derived from an EMBL/GenBank/DDBJ whole genome shotgun (WGS) entry which is preliminary data.</text>
</comment>
<evidence type="ECO:0000313" key="2">
    <source>
        <dbReference type="Proteomes" id="UP001431209"/>
    </source>
</evidence>
<gene>
    <name evidence="1" type="ORF">AKO1_010512</name>
</gene>
<reference evidence="1 2" key="1">
    <citation type="submission" date="2024-03" db="EMBL/GenBank/DDBJ databases">
        <title>The Acrasis kona genome and developmental transcriptomes reveal deep origins of eukaryotic multicellular pathways.</title>
        <authorList>
            <person name="Sheikh S."/>
            <person name="Fu C.-J."/>
            <person name="Brown M.W."/>
            <person name="Baldauf S.L."/>
        </authorList>
    </citation>
    <scope>NUCLEOTIDE SEQUENCE [LARGE SCALE GENOMIC DNA]</scope>
    <source>
        <strain evidence="1 2">ATCC MYA-3509</strain>
    </source>
</reference>
<accession>A0AAW2ZLX1</accession>
<proteinExistence type="predicted"/>
<dbReference type="EMBL" id="JAOPGA020001585">
    <property type="protein sequence ID" value="KAL0489667.1"/>
    <property type="molecule type" value="Genomic_DNA"/>
</dbReference>
<name>A0AAW2ZLX1_9EUKA</name>
<keyword evidence="2" id="KW-1185">Reference proteome</keyword>
<dbReference type="Proteomes" id="UP001431209">
    <property type="component" value="Unassembled WGS sequence"/>
</dbReference>